<name>X1H1B1_9ZZZZ</name>
<proteinExistence type="predicted"/>
<organism evidence="1">
    <name type="scientific">marine sediment metagenome</name>
    <dbReference type="NCBI Taxonomy" id="412755"/>
    <lineage>
        <taxon>unclassified sequences</taxon>
        <taxon>metagenomes</taxon>
        <taxon>ecological metagenomes</taxon>
    </lineage>
</organism>
<gene>
    <name evidence="1" type="ORF">S03H2_20681</name>
</gene>
<dbReference type="AlphaFoldDB" id="X1H1B1"/>
<sequence length="51" mass="5691">IKEAGKQMPPDVKNSLELGVQSIDFVTAWRTGRYYPPNYKLPGETDDNGGH</sequence>
<dbReference type="EMBL" id="BARU01010926">
    <property type="protein sequence ID" value="GAH39033.1"/>
    <property type="molecule type" value="Genomic_DNA"/>
</dbReference>
<feature type="non-terminal residue" evidence="1">
    <location>
        <position position="1"/>
    </location>
</feature>
<comment type="caution">
    <text evidence="1">The sequence shown here is derived from an EMBL/GenBank/DDBJ whole genome shotgun (WGS) entry which is preliminary data.</text>
</comment>
<evidence type="ECO:0000313" key="1">
    <source>
        <dbReference type="EMBL" id="GAH39033.1"/>
    </source>
</evidence>
<reference evidence="1" key="1">
    <citation type="journal article" date="2014" name="Front. Microbiol.">
        <title>High frequency of phylogenetically diverse reductive dehalogenase-homologous genes in deep subseafloor sedimentary metagenomes.</title>
        <authorList>
            <person name="Kawai M."/>
            <person name="Futagami T."/>
            <person name="Toyoda A."/>
            <person name="Takaki Y."/>
            <person name="Nishi S."/>
            <person name="Hori S."/>
            <person name="Arai W."/>
            <person name="Tsubouchi T."/>
            <person name="Morono Y."/>
            <person name="Uchiyama I."/>
            <person name="Ito T."/>
            <person name="Fujiyama A."/>
            <person name="Inagaki F."/>
            <person name="Takami H."/>
        </authorList>
    </citation>
    <scope>NUCLEOTIDE SEQUENCE</scope>
    <source>
        <strain evidence="1">Expedition CK06-06</strain>
    </source>
</reference>
<accession>X1H1B1</accession>
<protein>
    <submittedName>
        <fullName evidence="1">Uncharacterized protein</fullName>
    </submittedName>
</protein>